<gene>
    <name evidence="1" type="ORF">METZ01_LOCUS255148</name>
</gene>
<reference evidence="1" key="1">
    <citation type="submission" date="2018-05" db="EMBL/GenBank/DDBJ databases">
        <authorList>
            <person name="Lanie J.A."/>
            <person name="Ng W.-L."/>
            <person name="Kazmierczak K.M."/>
            <person name="Andrzejewski T.M."/>
            <person name="Davidsen T.M."/>
            <person name="Wayne K.J."/>
            <person name="Tettelin H."/>
            <person name="Glass J.I."/>
            <person name="Rusch D."/>
            <person name="Podicherti R."/>
            <person name="Tsui H.-C.T."/>
            <person name="Winkler M.E."/>
        </authorList>
    </citation>
    <scope>NUCLEOTIDE SEQUENCE</scope>
</reference>
<dbReference type="AlphaFoldDB" id="A0A382IR44"/>
<protein>
    <submittedName>
        <fullName evidence="1">Uncharacterized protein</fullName>
    </submittedName>
</protein>
<organism evidence="1">
    <name type="scientific">marine metagenome</name>
    <dbReference type="NCBI Taxonomy" id="408172"/>
    <lineage>
        <taxon>unclassified sequences</taxon>
        <taxon>metagenomes</taxon>
        <taxon>ecological metagenomes</taxon>
    </lineage>
</organism>
<dbReference type="EMBL" id="UINC01069145">
    <property type="protein sequence ID" value="SVC02294.1"/>
    <property type="molecule type" value="Genomic_DNA"/>
</dbReference>
<accession>A0A382IR44</accession>
<sequence length="90" mass="9590">MDTPNPNVCPTCGSRNTGATFGWKPQRVNENETILTGVGFACGDCDGQWMAHGFVMIANRKGGAPSEEAQAAFLEAMSEAGELRIEPIDD</sequence>
<evidence type="ECO:0000313" key="1">
    <source>
        <dbReference type="EMBL" id="SVC02294.1"/>
    </source>
</evidence>
<proteinExistence type="predicted"/>
<name>A0A382IR44_9ZZZZ</name>